<name>A0A0A9FV86_ARUDO</name>
<accession>A0A0A9FV86</accession>
<dbReference type="EMBL" id="GBRH01182772">
    <property type="protein sequence ID" value="JAE15124.1"/>
    <property type="molecule type" value="Transcribed_RNA"/>
</dbReference>
<protein>
    <submittedName>
        <fullName evidence="1">Uncharacterized protein</fullName>
    </submittedName>
</protein>
<organism evidence="1">
    <name type="scientific">Arundo donax</name>
    <name type="common">Giant reed</name>
    <name type="synonym">Donax arundinaceus</name>
    <dbReference type="NCBI Taxonomy" id="35708"/>
    <lineage>
        <taxon>Eukaryota</taxon>
        <taxon>Viridiplantae</taxon>
        <taxon>Streptophyta</taxon>
        <taxon>Embryophyta</taxon>
        <taxon>Tracheophyta</taxon>
        <taxon>Spermatophyta</taxon>
        <taxon>Magnoliopsida</taxon>
        <taxon>Liliopsida</taxon>
        <taxon>Poales</taxon>
        <taxon>Poaceae</taxon>
        <taxon>PACMAD clade</taxon>
        <taxon>Arundinoideae</taxon>
        <taxon>Arundineae</taxon>
        <taxon>Arundo</taxon>
    </lineage>
</organism>
<evidence type="ECO:0000313" key="1">
    <source>
        <dbReference type="EMBL" id="JAE15124.1"/>
    </source>
</evidence>
<proteinExistence type="predicted"/>
<sequence length="28" mass="3075">MLPLLHQDPEGAQQDPRSVLGCKLSLID</sequence>
<reference evidence="1" key="1">
    <citation type="submission" date="2014-09" db="EMBL/GenBank/DDBJ databases">
        <authorList>
            <person name="Magalhaes I.L.F."/>
            <person name="Oliveira U."/>
            <person name="Santos F.R."/>
            <person name="Vidigal T.H.D.A."/>
            <person name="Brescovit A.D."/>
            <person name="Santos A.J."/>
        </authorList>
    </citation>
    <scope>NUCLEOTIDE SEQUENCE</scope>
    <source>
        <tissue evidence="1">Shoot tissue taken approximately 20 cm above the soil surface</tissue>
    </source>
</reference>
<dbReference type="AlphaFoldDB" id="A0A0A9FV86"/>
<reference evidence="1" key="2">
    <citation type="journal article" date="2015" name="Data Brief">
        <title>Shoot transcriptome of the giant reed, Arundo donax.</title>
        <authorList>
            <person name="Barrero R.A."/>
            <person name="Guerrero F.D."/>
            <person name="Moolhuijzen P."/>
            <person name="Goolsby J.A."/>
            <person name="Tidwell J."/>
            <person name="Bellgard S.E."/>
            <person name="Bellgard M.I."/>
        </authorList>
    </citation>
    <scope>NUCLEOTIDE SEQUENCE</scope>
    <source>
        <tissue evidence="1">Shoot tissue taken approximately 20 cm above the soil surface</tissue>
    </source>
</reference>